<accession>A0AAD9JFE6</accession>
<organism evidence="1 2">
    <name type="scientific">Paralvinella palmiformis</name>
    <dbReference type="NCBI Taxonomy" id="53620"/>
    <lineage>
        <taxon>Eukaryota</taxon>
        <taxon>Metazoa</taxon>
        <taxon>Spiralia</taxon>
        <taxon>Lophotrochozoa</taxon>
        <taxon>Annelida</taxon>
        <taxon>Polychaeta</taxon>
        <taxon>Sedentaria</taxon>
        <taxon>Canalipalpata</taxon>
        <taxon>Terebellida</taxon>
        <taxon>Terebelliformia</taxon>
        <taxon>Alvinellidae</taxon>
        <taxon>Paralvinella</taxon>
    </lineage>
</organism>
<dbReference type="Proteomes" id="UP001208570">
    <property type="component" value="Unassembled WGS sequence"/>
</dbReference>
<evidence type="ECO:0000313" key="2">
    <source>
        <dbReference type="Proteomes" id="UP001208570"/>
    </source>
</evidence>
<evidence type="ECO:0000313" key="1">
    <source>
        <dbReference type="EMBL" id="KAK2151626.1"/>
    </source>
</evidence>
<dbReference type="EMBL" id="JAODUP010000356">
    <property type="protein sequence ID" value="KAK2151626.1"/>
    <property type="molecule type" value="Genomic_DNA"/>
</dbReference>
<gene>
    <name evidence="1" type="ORF">LSH36_356g02043</name>
</gene>
<proteinExistence type="predicted"/>
<dbReference type="AlphaFoldDB" id="A0AAD9JFE6"/>
<reference evidence="1" key="1">
    <citation type="journal article" date="2023" name="Mol. Biol. Evol.">
        <title>Third-Generation Sequencing Reveals the Adaptive Role of the Epigenome in Three Deep-Sea Polychaetes.</title>
        <authorList>
            <person name="Perez M."/>
            <person name="Aroh O."/>
            <person name="Sun Y."/>
            <person name="Lan Y."/>
            <person name="Juniper S.K."/>
            <person name="Young C.R."/>
            <person name="Angers B."/>
            <person name="Qian P.Y."/>
        </authorList>
    </citation>
    <scope>NUCLEOTIDE SEQUENCE</scope>
    <source>
        <strain evidence="1">P08H-3</strain>
    </source>
</reference>
<keyword evidence="2" id="KW-1185">Reference proteome</keyword>
<protein>
    <submittedName>
        <fullName evidence="1">Uncharacterized protein</fullName>
    </submittedName>
</protein>
<name>A0AAD9JFE6_9ANNE</name>
<comment type="caution">
    <text evidence="1">The sequence shown here is derived from an EMBL/GenBank/DDBJ whole genome shotgun (WGS) entry which is preliminary data.</text>
</comment>
<sequence>MFRQLCRKRVDQVNTDYFHDLNETMQQNNTPRFWKTVKQGSRSSRHCNPPRDIKSLSHLYRSVMTDSGSSEFIDGQLRIKDTVSRKYNTPCGQKLKFTIYSDKLEKCINKQKRNSSPGMNSVTSEYLINGNPSHLCSCLASLYPQMLKHNCVPACFNTGMIIPILKEATLDPNIPEHYRRIT</sequence>